<dbReference type="EMBL" id="JARKIB010000047">
    <property type="protein sequence ID" value="KAJ7756260.1"/>
    <property type="molecule type" value="Genomic_DNA"/>
</dbReference>
<comment type="caution">
    <text evidence="1">The sequence shown here is derived from an EMBL/GenBank/DDBJ whole genome shotgun (WGS) entry which is preliminary data.</text>
</comment>
<name>A0AAD7NDY7_9AGAR</name>
<evidence type="ECO:0000313" key="1">
    <source>
        <dbReference type="EMBL" id="KAJ7756260.1"/>
    </source>
</evidence>
<evidence type="ECO:0000313" key="2">
    <source>
        <dbReference type="Proteomes" id="UP001215598"/>
    </source>
</evidence>
<gene>
    <name evidence="1" type="ORF">B0H16DRAFT_1721865</name>
</gene>
<organism evidence="1 2">
    <name type="scientific">Mycena metata</name>
    <dbReference type="NCBI Taxonomy" id="1033252"/>
    <lineage>
        <taxon>Eukaryota</taxon>
        <taxon>Fungi</taxon>
        <taxon>Dikarya</taxon>
        <taxon>Basidiomycota</taxon>
        <taxon>Agaricomycotina</taxon>
        <taxon>Agaricomycetes</taxon>
        <taxon>Agaricomycetidae</taxon>
        <taxon>Agaricales</taxon>
        <taxon>Marasmiineae</taxon>
        <taxon>Mycenaceae</taxon>
        <taxon>Mycena</taxon>
    </lineage>
</organism>
<proteinExistence type="predicted"/>
<protein>
    <submittedName>
        <fullName evidence="1">Uncharacterized protein</fullName>
    </submittedName>
</protein>
<dbReference type="Proteomes" id="UP001215598">
    <property type="component" value="Unassembled WGS sequence"/>
</dbReference>
<sequence>MDNLALELIDQIIDQMDPHARKALSLVSHVFVAPVQRRIFKLLKLSDKNGVANLKHLSLILSNNPGLGGFVRTLFIGVKLEDPETYVALIRVLRLVNAVNRVTISGHWYWPHWPRDLQQALITTITLPSLRYIALRGVGVPAAFIRYAVASYTEVALQASYIDSNRKIKLPAGGRGQFLESLALHYALDNSPNFHTLMLSDEVAASLARLRRLEIISSQEGPLNPFKEIISKYSDSLQHVTIASNPLGFALPRLSHLHSLTMLTRLYEASREPTALIPAAPILRFISSLPSCTPALQLLTLKFDVIRDDRWLGIWNEGGADTTVDEALLQLSDLRKVHFDLWFFRRFGNDCVSDMREKLPRASQAGVLSFSRRPISWEYDGAFR</sequence>
<keyword evidence="2" id="KW-1185">Reference proteome</keyword>
<dbReference type="AlphaFoldDB" id="A0AAD7NDY7"/>
<accession>A0AAD7NDY7</accession>
<reference evidence="1" key="1">
    <citation type="submission" date="2023-03" db="EMBL/GenBank/DDBJ databases">
        <title>Massive genome expansion in bonnet fungi (Mycena s.s.) driven by repeated elements and novel gene families across ecological guilds.</title>
        <authorList>
            <consortium name="Lawrence Berkeley National Laboratory"/>
            <person name="Harder C.B."/>
            <person name="Miyauchi S."/>
            <person name="Viragh M."/>
            <person name="Kuo A."/>
            <person name="Thoen E."/>
            <person name="Andreopoulos B."/>
            <person name="Lu D."/>
            <person name="Skrede I."/>
            <person name="Drula E."/>
            <person name="Henrissat B."/>
            <person name="Morin E."/>
            <person name="Kohler A."/>
            <person name="Barry K."/>
            <person name="LaButti K."/>
            <person name="Morin E."/>
            <person name="Salamov A."/>
            <person name="Lipzen A."/>
            <person name="Mereny Z."/>
            <person name="Hegedus B."/>
            <person name="Baldrian P."/>
            <person name="Stursova M."/>
            <person name="Weitz H."/>
            <person name="Taylor A."/>
            <person name="Grigoriev I.V."/>
            <person name="Nagy L.G."/>
            <person name="Martin F."/>
            <person name="Kauserud H."/>
        </authorList>
    </citation>
    <scope>NUCLEOTIDE SEQUENCE</scope>
    <source>
        <strain evidence="1">CBHHK182m</strain>
    </source>
</reference>